<dbReference type="EMBL" id="CP114052">
    <property type="protein sequence ID" value="WAW15312.1"/>
    <property type="molecule type" value="Genomic_DNA"/>
</dbReference>
<evidence type="ECO:0000313" key="2">
    <source>
        <dbReference type="Proteomes" id="UP001164187"/>
    </source>
</evidence>
<dbReference type="RefSeq" id="WP_269311983.1">
    <property type="nucleotide sequence ID" value="NZ_CP114052.1"/>
</dbReference>
<keyword evidence="2" id="KW-1185">Reference proteome</keyword>
<name>A0ABY7JPM1_9FIRM</name>
<evidence type="ECO:0000313" key="1">
    <source>
        <dbReference type="EMBL" id="WAW15312.1"/>
    </source>
</evidence>
<sequence>MNKIFMKRIVIIFFLISIIFIRGFFSAYIKKQTIEYQDRISKYQKFDRRLDNNKYDLNENGENSQFNRANNSLSNKDRIKQSEKTYIINKLLENTEIIQIINSDRKNTFQIIASCDKKDFRNIINKIYKVNKSIIIEKIHYDKGKYDIYFSLL</sequence>
<protein>
    <submittedName>
        <fullName evidence="1">Uncharacterized protein</fullName>
    </submittedName>
</protein>
<gene>
    <name evidence="1" type="ORF">O0R46_02335</name>
</gene>
<proteinExistence type="predicted"/>
<organism evidence="1 2">
    <name type="scientific">Peptostreptococcus equinus</name>
    <dbReference type="NCBI Taxonomy" id="3003601"/>
    <lineage>
        <taxon>Bacteria</taxon>
        <taxon>Bacillati</taxon>
        <taxon>Bacillota</taxon>
        <taxon>Clostridia</taxon>
        <taxon>Peptostreptococcales</taxon>
        <taxon>Peptostreptococcaceae</taxon>
        <taxon>Peptostreptococcus</taxon>
    </lineage>
</organism>
<reference evidence="1" key="1">
    <citation type="submission" date="2022-12" db="EMBL/GenBank/DDBJ databases">
        <title>Peptostreptococcus.</title>
        <authorList>
            <person name="Lee S.H."/>
        </authorList>
    </citation>
    <scope>NUCLEOTIDE SEQUENCE</scope>
    <source>
        <strain evidence="1">CBA3647</strain>
    </source>
</reference>
<accession>A0ABY7JPM1</accession>
<dbReference type="Proteomes" id="UP001164187">
    <property type="component" value="Chromosome"/>
</dbReference>